<organism evidence="2 3">
    <name type="scientific">Bergeyella zoohelcum</name>
    <dbReference type="NCBI Taxonomy" id="1015"/>
    <lineage>
        <taxon>Bacteria</taxon>
        <taxon>Pseudomonadati</taxon>
        <taxon>Bacteroidota</taxon>
        <taxon>Flavobacteriia</taxon>
        <taxon>Flavobacteriales</taxon>
        <taxon>Weeksellaceae</taxon>
        <taxon>Bergeyella</taxon>
    </lineage>
</organism>
<evidence type="ECO:0000313" key="2">
    <source>
        <dbReference type="EMBL" id="SUV52644.1"/>
    </source>
</evidence>
<keyword evidence="1" id="KW-1133">Transmembrane helix</keyword>
<dbReference type="EMBL" id="UFTJ01000003">
    <property type="protein sequence ID" value="SUV52644.1"/>
    <property type="molecule type" value="Genomic_DNA"/>
</dbReference>
<evidence type="ECO:0000313" key="3">
    <source>
        <dbReference type="Proteomes" id="UP000255515"/>
    </source>
</evidence>
<dbReference type="AlphaFoldDB" id="A0A380ZUK1"/>
<name>A0A380ZUK1_9FLAO</name>
<evidence type="ECO:0000256" key="1">
    <source>
        <dbReference type="SAM" id="Phobius"/>
    </source>
</evidence>
<protein>
    <recommendedName>
        <fullName evidence="4">Oxygen tolerance</fullName>
    </recommendedName>
</protein>
<feature type="transmembrane region" description="Helical" evidence="1">
    <location>
        <begin position="147"/>
        <end position="169"/>
    </location>
</feature>
<keyword evidence="1" id="KW-0472">Membrane</keyword>
<sequence>MNKIFQIVYLLLGIVLIHGQTLSSTLDKNTVGLGEKGVFIVRVQNLEGKAVQSAPKNELLPFHFEEITDVEKLQNDAYERKIEFQIFEEGEFTIPPLEFKVGETVLRTIPYTIKAVNQYAAEDEIEDIVGNKEVKLSWSDYWEMYKWYVLLVLMGIALIVFAVGLYKYFSKPKDTPKVWTNQTLKALEQLRKKNYISKGETRQFYVELIDLIRNFILVQYKISADVLLTEDLVAVMRESNVISKSNETRLEEVLKMGDQVKFAKIFPHAELMEKHWEMMRQVVKDSLKDVETEQLRSGV</sequence>
<keyword evidence="1" id="KW-0812">Transmembrane</keyword>
<evidence type="ECO:0008006" key="4">
    <source>
        <dbReference type="Google" id="ProtNLM"/>
    </source>
</evidence>
<dbReference type="Proteomes" id="UP000255515">
    <property type="component" value="Unassembled WGS sequence"/>
</dbReference>
<gene>
    <name evidence="2" type="ORF">NCTC11661_01784</name>
</gene>
<accession>A0A380ZUK1</accession>
<proteinExistence type="predicted"/>
<reference evidence="2 3" key="1">
    <citation type="submission" date="2018-06" db="EMBL/GenBank/DDBJ databases">
        <authorList>
            <consortium name="Pathogen Informatics"/>
            <person name="Doyle S."/>
        </authorList>
    </citation>
    <scope>NUCLEOTIDE SEQUENCE [LARGE SCALE GENOMIC DNA]</scope>
    <source>
        <strain evidence="2 3">NCTC11661</strain>
    </source>
</reference>
<dbReference type="RefSeq" id="WP_002688281.1">
    <property type="nucleotide sequence ID" value="NZ_UFTJ01000003.1"/>
</dbReference>